<dbReference type="Pfam" id="PF21320">
    <property type="entry name" value="WHD_Rv2258c"/>
    <property type="match status" value="1"/>
</dbReference>
<dbReference type="EMBL" id="CAACYD010000001">
    <property type="protein sequence ID" value="VFA80865.1"/>
    <property type="molecule type" value="Genomic_DNA"/>
</dbReference>
<dbReference type="SUPFAM" id="SSF46785">
    <property type="entry name" value="Winged helix' DNA-binding domain"/>
    <property type="match status" value="1"/>
</dbReference>
<gene>
    <name evidence="3" type="primary">rebM</name>
    <name evidence="3" type="ORF">NCTC8139_00047</name>
</gene>
<proteinExistence type="predicted"/>
<dbReference type="Proteomes" id="UP000360750">
    <property type="component" value="Unassembled WGS sequence"/>
</dbReference>
<dbReference type="SUPFAM" id="SSF53335">
    <property type="entry name" value="S-adenosyl-L-methionine-dependent methyltransferases"/>
    <property type="match status" value="1"/>
</dbReference>
<dbReference type="AlphaFoldDB" id="A0ABD7UWZ7"/>
<dbReference type="GO" id="GO:0008168">
    <property type="term" value="F:methyltransferase activity"/>
    <property type="evidence" value="ECO:0007669"/>
    <property type="project" value="UniProtKB-KW"/>
</dbReference>
<dbReference type="PANTHER" id="PTHR45128">
    <property type="entry name" value="METHYLTRANSFERASE TYPE 11"/>
    <property type="match status" value="1"/>
</dbReference>
<accession>A0ABD7UWZ7</accession>
<evidence type="ECO:0000313" key="4">
    <source>
        <dbReference type="Proteomes" id="UP000360750"/>
    </source>
</evidence>
<feature type="domain" description="S-adenosylmethionine-dependent methyltransferase Rv2258c-like winged HTH" evidence="2">
    <location>
        <begin position="37"/>
        <end position="94"/>
    </location>
</feature>
<reference evidence="3 4" key="1">
    <citation type="submission" date="2019-02" db="EMBL/GenBank/DDBJ databases">
        <authorList>
            <consortium name="Pathogen Informatics"/>
        </authorList>
    </citation>
    <scope>NUCLEOTIDE SEQUENCE [LARGE SCALE GENOMIC DNA]</scope>
    <source>
        <strain evidence="3 4">3012STDY6756503</strain>
    </source>
</reference>
<dbReference type="InterPro" id="IPR053173">
    <property type="entry name" value="SAM-binding_MTase"/>
</dbReference>
<dbReference type="InterPro" id="IPR041698">
    <property type="entry name" value="Methyltransf_25"/>
</dbReference>
<dbReference type="InterPro" id="IPR029063">
    <property type="entry name" value="SAM-dependent_MTases_sf"/>
</dbReference>
<evidence type="ECO:0000313" key="3">
    <source>
        <dbReference type="EMBL" id="VFA80865.1"/>
    </source>
</evidence>
<dbReference type="CDD" id="cd02440">
    <property type="entry name" value="AdoMet_MTases"/>
    <property type="match status" value="1"/>
</dbReference>
<comment type="caution">
    <text evidence="3">The sequence shown here is derived from an EMBL/GenBank/DDBJ whole genome shotgun (WGS) entry which is preliminary data.</text>
</comment>
<feature type="domain" description="Methyltransferase" evidence="1">
    <location>
        <begin position="190"/>
        <end position="280"/>
    </location>
</feature>
<dbReference type="Gene3D" id="3.40.50.150">
    <property type="entry name" value="Vaccinia Virus protein VP39"/>
    <property type="match status" value="1"/>
</dbReference>
<protein>
    <submittedName>
        <fullName evidence="3">Rebeccamycin O-methyltransferase</fullName>
        <ecNumber evidence="3">2.1.1.-</ecNumber>
    </submittedName>
</protein>
<dbReference type="Pfam" id="PF13649">
    <property type="entry name" value="Methyltransf_25"/>
    <property type="match status" value="1"/>
</dbReference>
<dbReference type="EC" id="2.1.1.-" evidence="3"/>
<evidence type="ECO:0000259" key="1">
    <source>
        <dbReference type="Pfam" id="PF13649"/>
    </source>
</evidence>
<dbReference type="InterPro" id="IPR048711">
    <property type="entry name" value="WHD_Rv2258c"/>
</dbReference>
<dbReference type="InterPro" id="IPR036388">
    <property type="entry name" value="WH-like_DNA-bd_sf"/>
</dbReference>
<dbReference type="Gene3D" id="1.10.10.10">
    <property type="entry name" value="Winged helix-like DNA-binding domain superfamily/Winged helix DNA-binding domain"/>
    <property type="match status" value="1"/>
</dbReference>
<organism evidence="3 4">
    <name type="scientific">Gordonia paraffinivorans</name>
    <dbReference type="NCBI Taxonomy" id="175628"/>
    <lineage>
        <taxon>Bacteria</taxon>
        <taxon>Bacillati</taxon>
        <taxon>Actinomycetota</taxon>
        <taxon>Actinomycetes</taxon>
        <taxon>Mycobacteriales</taxon>
        <taxon>Gordoniaceae</taxon>
        <taxon>Gordonia</taxon>
    </lineage>
</organism>
<evidence type="ECO:0000259" key="2">
    <source>
        <dbReference type="Pfam" id="PF21320"/>
    </source>
</evidence>
<dbReference type="InterPro" id="IPR036390">
    <property type="entry name" value="WH_DNA-bd_sf"/>
</dbReference>
<sequence>MAITANDPEHPDRATSAPSAEDFAGRLLASALATAETMSVYLGERLGWYRCLADHGPLTAADLASQTGTDERYAREWLEMQAASSILDVDLSTTPPRFDIAPGIAEVLTDTGSLDYLGALPRMFAASFARLPELLEAYRHGGGVSWEQFGADARESQAALNRPWFETRPAPALAEVGHLHEILSCPGARILDVGFGAGYSTLALARAYPDATLVGLDIDADSVDMARANAESASLSDRVTFEVAGGEDAKPHGPYDAAFAFECIHDMPGPSTCWRRCARHWHRARR</sequence>
<keyword evidence="3" id="KW-0808">Transferase</keyword>
<keyword evidence="3" id="KW-0489">Methyltransferase</keyword>
<name>A0ABD7UWZ7_9ACTN</name>
<dbReference type="PANTHER" id="PTHR45128:SF2">
    <property type="entry name" value="METHYLTRANSFERASE DOMAIN-CONTAINING PROTEIN"/>
    <property type="match status" value="1"/>
</dbReference>
<dbReference type="GO" id="GO:0032259">
    <property type="term" value="P:methylation"/>
    <property type="evidence" value="ECO:0007669"/>
    <property type="project" value="UniProtKB-KW"/>
</dbReference>